<evidence type="ECO:0000256" key="1">
    <source>
        <dbReference type="SAM" id="Phobius"/>
    </source>
</evidence>
<gene>
    <name evidence="2" type="ORF">ACFOU2_14820</name>
</gene>
<keyword evidence="1" id="KW-1133">Transmembrane helix</keyword>
<reference evidence="3" key="1">
    <citation type="journal article" date="2019" name="Int. J. Syst. Evol. Microbiol.">
        <title>The Global Catalogue of Microorganisms (GCM) 10K type strain sequencing project: providing services to taxonomists for standard genome sequencing and annotation.</title>
        <authorList>
            <consortium name="The Broad Institute Genomics Platform"/>
            <consortium name="The Broad Institute Genome Sequencing Center for Infectious Disease"/>
            <person name="Wu L."/>
            <person name="Ma J."/>
        </authorList>
    </citation>
    <scope>NUCLEOTIDE SEQUENCE [LARGE SCALE GENOMIC DNA]</scope>
    <source>
        <strain evidence="3">CCUG 61889</strain>
    </source>
</reference>
<protein>
    <submittedName>
        <fullName evidence="2">Uncharacterized protein</fullName>
    </submittedName>
</protein>
<name>A0ABV8B698_9BACI</name>
<dbReference type="Proteomes" id="UP001595752">
    <property type="component" value="Unassembled WGS sequence"/>
</dbReference>
<evidence type="ECO:0000313" key="2">
    <source>
        <dbReference type="EMBL" id="MFC3884699.1"/>
    </source>
</evidence>
<keyword evidence="1" id="KW-0472">Membrane</keyword>
<evidence type="ECO:0000313" key="3">
    <source>
        <dbReference type="Proteomes" id="UP001595752"/>
    </source>
</evidence>
<dbReference type="EMBL" id="JBHRZT010000053">
    <property type="protein sequence ID" value="MFC3884699.1"/>
    <property type="molecule type" value="Genomic_DNA"/>
</dbReference>
<sequence length="109" mass="12385">MEYVIITSLFILFCFFLLGFFKVVQLINTLKKSIESKEIEEKKVNAEIPKNTVKPNVVMATHPKIDRLNQVNTSSQQNNQSVNIQNGQTTMVKLDSNSSSTEVDFTVKM</sequence>
<accession>A0ABV8B698</accession>
<organism evidence="2 3">
    <name type="scientific">Bacillus songklensis</name>
    <dbReference type="NCBI Taxonomy" id="1069116"/>
    <lineage>
        <taxon>Bacteria</taxon>
        <taxon>Bacillati</taxon>
        <taxon>Bacillota</taxon>
        <taxon>Bacilli</taxon>
        <taxon>Bacillales</taxon>
        <taxon>Bacillaceae</taxon>
        <taxon>Bacillus</taxon>
    </lineage>
</organism>
<comment type="caution">
    <text evidence="2">The sequence shown here is derived from an EMBL/GenBank/DDBJ whole genome shotgun (WGS) entry which is preliminary data.</text>
</comment>
<keyword evidence="3" id="KW-1185">Reference proteome</keyword>
<keyword evidence="1" id="KW-0812">Transmembrane</keyword>
<feature type="transmembrane region" description="Helical" evidence="1">
    <location>
        <begin position="6"/>
        <end position="27"/>
    </location>
</feature>
<proteinExistence type="predicted"/>
<dbReference type="RefSeq" id="WP_377916426.1">
    <property type="nucleotide sequence ID" value="NZ_JBHRZT010000053.1"/>
</dbReference>